<evidence type="ECO:0000313" key="2">
    <source>
        <dbReference type="EMBL" id="EHR33455.1"/>
    </source>
</evidence>
<dbReference type="STRING" id="883114.HMPREF9709_01203"/>
<proteinExistence type="predicted"/>
<accession>H3NPE2</accession>
<organism evidence="2 3">
    <name type="scientific">Helcococcus kunzii ATCC 51366</name>
    <dbReference type="NCBI Taxonomy" id="883114"/>
    <lineage>
        <taxon>Bacteria</taxon>
        <taxon>Bacillati</taxon>
        <taxon>Bacillota</taxon>
        <taxon>Tissierellia</taxon>
        <taxon>Tissierellales</taxon>
        <taxon>Peptoniphilaceae</taxon>
        <taxon>Helcococcus</taxon>
    </lineage>
</organism>
<feature type="transmembrane region" description="Helical" evidence="1">
    <location>
        <begin position="6"/>
        <end position="27"/>
    </location>
</feature>
<keyword evidence="1" id="KW-0812">Transmembrane</keyword>
<keyword evidence="3" id="KW-1185">Reference proteome</keyword>
<dbReference type="AlphaFoldDB" id="H3NPE2"/>
<gene>
    <name evidence="2" type="ORF">HMPREF9709_01203</name>
</gene>
<name>H3NPE2_9FIRM</name>
<evidence type="ECO:0000313" key="3">
    <source>
        <dbReference type="Proteomes" id="UP000004191"/>
    </source>
</evidence>
<dbReference type="HOGENOM" id="CLU_3396899_0_0_9"/>
<keyword evidence="1" id="KW-1133">Transmembrane helix</keyword>
<reference evidence="2 3" key="1">
    <citation type="submission" date="2012-01" db="EMBL/GenBank/DDBJ databases">
        <title>The Genome Sequence of Helcococcus kunzii ATCC 51366.</title>
        <authorList>
            <consortium name="The Broad Institute Genome Sequencing Platform"/>
            <person name="Earl A."/>
            <person name="Ward D."/>
            <person name="Feldgarden M."/>
            <person name="Gevers D."/>
            <person name="Huys G."/>
            <person name="Young S.K."/>
            <person name="Zeng Q."/>
            <person name="Gargeya S."/>
            <person name="Fitzgerald M."/>
            <person name="Haas B."/>
            <person name="Abouelleil A."/>
            <person name="Alvarado L."/>
            <person name="Arachchi H.M."/>
            <person name="Berlin A."/>
            <person name="Chapman S.B."/>
            <person name="Gearin G."/>
            <person name="Goldberg J."/>
            <person name="Griggs A."/>
            <person name="Gujja S."/>
            <person name="Hansen M."/>
            <person name="Heiman D."/>
            <person name="Howarth C."/>
            <person name="Larimer J."/>
            <person name="Lui A."/>
            <person name="MacDonald P.J.P."/>
            <person name="McCowen C."/>
            <person name="Montmayeur A."/>
            <person name="Murphy C."/>
            <person name="Neiman D."/>
            <person name="Pearson M."/>
            <person name="Priest M."/>
            <person name="Roberts A."/>
            <person name="Saif S."/>
            <person name="Shea T."/>
            <person name="Sisk P."/>
            <person name="Stolte C."/>
            <person name="Sykes S."/>
            <person name="Wortman J."/>
            <person name="Nusbaum C."/>
            <person name="Birren B."/>
        </authorList>
    </citation>
    <scope>NUCLEOTIDE SEQUENCE [LARGE SCALE GENOMIC DNA]</scope>
    <source>
        <strain evidence="2 3">ATCC 51366</strain>
    </source>
</reference>
<dbReference type="EMBL" id="AGEI01000023">
    <property type="protein sequence ID" value="EHR33455.1"/>
    <property type="molecule type" value="Genomic_DNA"/>
</dbReference>
<evidence type="ECO:0000256" key="1">
    <source>
        <dbReference type="SAM" id="Phobius"/>
    </source>
</evidence>
<keyword evidence="1" id="KW-0472">Membrane</keyword>
<comment type="caution">
    <text evidence="2">The sequence shown here is derived from an EMBL/GenBank/DDBJ whole genome shotgun (WGS) entry which is preliminary data.</text>
</comment>
<dbReference type="Proteomes" id="UP000004191">
    <property type="component" value="Unassembled WGS sequence"/>
</dbReference>
<sequence length="31" mass="3826">MSLLDYIGYILAGIVIFNIIFIIWAYWRYRK</sequence>
<protein>
    <submittedName>
        <fullName evidence="2">Uncharacterized protein</fullName>
    </submittedName>
</protein>